<dbReference type="EMBL" id="QRBI01000099">
    <property type="protein sequence ID" value="RMC17252.1"/>
    <property type="molecule type" value="Genomic_DNA"/>
</dbReference>
<sequence>MCEETILRILGTKNKECSEVLAEEKEWSKLKLELNLARDTKNKKASTEKGIKNMLGKFADDTKLSDGVDPSERWDDNHSNLDKLKKGGMSLARPSDGAGAPGSGQPLVSRLGDEKIQSNPAKKDLGVLWVRGWT</sequence>
<evidence type="ECO:0000256" key="1">
    <source>
        <dbReference type="SAM" id="MobiDB-lite"/>
    </source>
</evidence>
<comment type="caution">
    <text evidence="2">The sequence shown here is derived from an EMBL/GenBank/DDBJ whole genome shotgun (WGS) entry which is preliminary data.</text>
</comment>
<name>A0A3M0KVC3_HIRRU</name>
<dbReference type="OrthoDB" id="10597699at2759"/>
<keyword evidence="3" id="KW-1185">Reference proteome</keyword>
<dbReference type="Proteomes" id="UP000269221">
    <property type="component" value="Unassembled WGS sequence"/>
</dbReference>
<feature type="compositionally biased region" description="Basic and acidic residues" evidence="1">
    <location>
        <begin position="65"/>
        <end position="85"/>
    </location>
</feature>
<protein>
    <submittedName>
        <fullName evidence="2">Uncharacterized protein</fullName>
    </submittedName>
</protein>
<evidence type="ECO:0000313" key="3">
    <source>
        <dbReference type="Proteomes" id="UP000269221"/>
    </source>
</evidence>
<proteinExistence type="predicted"/>
<feature type="region of interest" description="Disordered" evidence="1">
    <location>
        <begin position="65"/>
        <end position="116"/>
    </location>
</feature>
<dbReference type="AlphaFoldDB" id="A0A3M0KVC3"/>
<organism evidence="2 3">
    <name type="scientific">Hirundo rustica rustica</name>
    <dbReference type="NCBI Taxonomy" id="333673"/>
    <lineage>
        <taxon>Eukaryota</taxon>
        <taxon>Metazoa</taxon>
        <taxon>Chordata</taxon>
        <taxon>Craniata</taxon>
        <taxon>Vertebrata</taxon>
        <taxon>Euteleostomi</taxon>
        <taxon>Archelosauria</taxon>
        <taxon>Archosauria</taxon>
        <taxon>Dinosauria</taxon>
        <taxon>Saurischia</taxon>
        <taxon>Theropoda</taxon>
        <taxon>Coelurosauria</taxon>
        <taxon>Aves</taxon>
        <taxon>Neognathae</taxon>
        <taxon>Neoaves</taxon>
        <taxon>Telluraves</taxon>
        <taxon>Australaves</taxon>
        <taxon>Passeriformes</taxon>
        <taxon>Sylvioidea</taxon>
        <taxon>Hirundinidae</taxon>
        <taxon>Hirundo</taxon>
    </lineage>
</organism>
<gene>
    <name evidence="2" type="ORF">DUI87_05830</name>
</gene>
<reference evidence="2 3" key="1">
    <citation type="submission" date="2018-07" db="EMBL/GenBank/DDBJ databases">
        <title>A high quality draft genome assembly of the barn swallow (H. rustica rustica).</title>
        <authorList>
            <person name="Formenti G."/>
            <person name="Chiara M."/>
            <person name="Poveda L."/>
            <person name="Francoijs K.-J."/>
            <person name="Bonisoli-Alquati A."/>
            <person name="Canova L."/>
            <person name="Gianfranceschi L."/>
            <person name="Horner D.S."/>
            <person name="Saino N."/>
        </authorList>
    </citation>
    <scope>NUCLEOTIDE SEQUENCE [LARGE SCALE GENOMIC DNA]</scope>
    <source>
        <strain evidence="2">Chelidonia</strain>
        <tissue evidence="2">Blood</tissue>
    </source>
</reference>
<accession>A0A3M0KVC3</accession>
<evidence type="ECO:0000313" key="2">
    <source>
        <dbReference type="EMBL" id="RMC17252.1"/>
    </source>
</evidence>